<feature type="compositionally biased region" description="Low complexity" evidence="1">
    <location>
        <begin position="180"/>
        <end position="218"/>
    </location>
</feature>
<sequence>MNSTSSTSTVAPETGQPPNRTAASADASASSAPEPCAHGHYQSPRDSGLISDAVTTTTTTTTAGNKARERDTHHTTHRQHHNSSKLPAFRFADLKRETLALPALLQHQMPPSPVSPDPDHLQTSNDPTELPQPDLHQVQQSHQGQTGQTNPVSTATQRQRQTPAEHLPPPTHHPYHHHQPQQSTPAAASPPSAPVTSTSAAESSGSSSAPSSARTSASLNPPTSPGRSRASSDQTPATSTQITPSATAATTPRRPASYPDSPSKDRDQQANASAAPSSSTIIARSKQRRAPASFSSDGHEPRPNANTPAIIRRSSAGTPSTKDWAQGQRELLLPKSLQDKPADDKKKPTSRPPVSFRPPRNDGSSGRTAIPPIRSFRSSGSRKSLQLDMNLRGLRDESDDASEADQHDRTLRALEGRSDDHYSQMTPPDSAGVAPEENTGDLFMRIAGEESTRRAPEPARPVEEQTAATRLIRSTQRRPLSAAIPSYQAASPPQIPRRLSDQRENSRASTQRDVAPAQQSTRELARRAVSRIETPRTARSVVSSARPSPSTPRSAGFHDSPVDNMSTYARRRSSVTEGGSWVPGRSSSHRTPYGFAKNYNSSPLVPRSADPTKLDAHDGHHGREGTESTASTAAPSTVWDELDDLKSRLHRLELTGKLPPTSGAAMSRASDDRPATATTNATTLSGSPKRTSGGQAQAEAASTTSSQRESQPILISALSKVKTHLNADVYGAIESAATEALSLSHMMGGVGQPGPISSGASTIGVGGTATVTDRQLRRKAESICRSLTELCLALSDEAAQKKTPQVSTPREKEGTPLLSPTLNKTFAGLPPVRRPPQPTELAIPKSATSPRAATRVEDRRSSLLMSPAIATPRFALSPNAPSEAAGRRSSLLVSRTRRAGTEEPEEQSGRKSTFLRTRRAGTEEPEEGRKSSLLLRPRKGTNDDDDDGSRFRAPSRAATEVAGLRTVPREQPAQQPMPSIETASPSASALPRRRLLSSTITSRLALPSISSQRRFLDRSTPERDTNSVVEKLAEDRGQRQFSLGQTAMLNRTSSISRRRESAIPSLSGTASQLGSHR</sequence>
<feature type="compositionally biased region" description="Low complexity" evidence="1">
    <location>
        <begin position="270"/>
        <end position="284"/>
    </location>
</feature>
<gene>
    <name evidence="2" type="ORF">E0L32_012154</name>
</gene>
<feature type="compositionally biased region" description="Low complexity" evidence="1">
    <location>
        <begin position="535"/>
        <end position="554"/>
    </location>
</feature>
<name>A0A507BL27_9PEZI</name>
<feature type="compositionally biased region" description="Low complexity" evidence="1">
    <location>
        <begin position="695"/>
        <end position="711"/>
    </location>
</feature>
<dbReference type="RefSeq" id="XP_030999079.1">
    <property type="nucleotide sequence ID" value="XM_031134963.1"/>
</dbReference>
<organism evidence="2 3">
    <name type="scientific">Thyridium curvatum</name>
    <dbReference type="NCBI Taxonomy" id="1093900"/>
    <lineage>
        <taxon>Eukaryota</taxon>
        <taxon>Fungi</taxon>
        <taxon>Dikarya</taxon>
        <taxon>Ascomycota</taxon>
        <taxon>Pezizomycotina</taxon>
        <taxon>Sordariomycetes</taxon>
        <taxon>Sordariomycetidae</taxon>
        <taxon>Thyridiales</taxon>
        <taxon>Thyridiaceae</taxon>
        <taxon>Thyridium</taxon>
    </lineage>
</organism>
<feature type="compositionally biased region" description="Basic and acidic residues" evidence="1">
    <location>
        <begin position="404"/>
        <end position="422"/>
    </location>
</feature>
<feature type="compositionally biased region" description="Basic and acidic residues" evidence="1">
    <location>
        <begin position="610"/>
        <end position="626"/>
    </location>
</feature>
<evidence type="ECO:0000256" key="1">
    <source>
        <dbReference type="SAM" id="MobiDB-lite"/>
    </source>
</evidence>
<protein>
    <recommendedName>
        <fullName evidence="4">LPXTG-motif cell wall anchor domain protein</fullName>
    </recommendedName>
</protein>
<dbReference type="AlphaFoldDB" id="A0A507BL27"/>
<feature type="compositionally biased region" description="Low complexity" evidence="1">
    <location>
        <begin position="136"/>
        <end position="149"/>
    </location>
</feature>
<feature type="compositionally biased region" description="Polar residues" evidence="1">
    <location>
        <begin position="676"/>
        <end position="694"/>
    </location>
</feature>
<proteinExistence type="predicted"/>
<feature type="compositionally biased region" description="Polar residues" evidence="1">
    <location>
        <begin position="150"/>
        <end position="162"/>
    </location>
</feature>
<evidence type="ECO:0000313" key="2">
    <source>
        <dbReference type="EMBL" id="TPX17368.1"/>
    </source>
</evidence>
<feature type="region of interest" description="Disordered" evidence="1">
    <location>
        <begin position="449"/>
        <end position="638"/>
    </location>
</feature>
<feature type="compositionally biased region" description="Polar residues" evidence="1">
    <location>
        <begin position="972"/>
        <end position="987"/>
    </location>
</feature>
<feature type="compositionally biased region" description="Polar residues" evidence="1">
    <location>
        <begin position="1039"/>
        <end position="1055"/>
    </location>
</feature>
<reference evidence="2 3" key="1">
    <citation type="submission" date="2019-06" db="EMBL/GenBank/DDBJ databases">
        <title>Draft genome sequence of the filamentous fungus Phialemoniopsis curvata isolated from diesel fuel.</title>
        <authorList>
            <person name="Varaljay V.A."/>
            <person name="Lyon W.J."/>
            <person name="Crouch A.L."/>
            <person name="Drake C.E."/>
            <person name="Hollomon J.M."/>
            <person name="Nadeau L.J."/>
            <person name="Nunn H.S."/>
            <person name="Stevenson B.S."/>
            <person name="Bojanowski C.L."/>
            <person name="Crookes-Goodson W.J."/>
        </authorList>
    </citation>
    <scope>NUCLEOTIDE SEQUENCE [LARGE SCALE GENOMIC DNA]</scope>
    <source>
        <strain evidence="2 3">D216</strain>
    </source>
</reference>
<feature type="region of interest" description="Disordered" evidence="1">
    <location>
        <begin position="653"/>
        <end position="711"/>
    </location>
</feature>
<dbReference type="GeneID" id="41979601"/>
<keyword evidence="3" id="KW-1185">Reference proteome</keyword>
<dbReference type="Proteomes" id="UP000319257">
    <property type="component" value="Unassembled WGS sequence"/>
</dbReference>
<feature type="compositionally biased region" description="Low complexity" evidence="1">
    <location>
        <begin position="628"/>
        <end position="637"/>
    </location>
</feature>
<dbReference type="STRING" id="1093900.A0A507BL27"/>
<feature type="region of interest" description="Disordered" evidence="1">
    <location>
        <begin position="1013"/>
        <end position="1077"/>
    </location>
</feature>
<feature type="region of interest" description="Disordered" evidence="1">
    <location>
        <begin position="798"/>
        <end position="991"/>
    </location>
</feature>
<feature type="compositionally biased region" description="Basic and acidic residues" evidence="1">
    <location>
        <begin position="1014"/>
        <end position="1038"/>
    </location>
</feature>
<feature type="region of interest" description="Disordered" evidence="1">
    <location>
        <begin position="102"/>
        <end position="437"/>
    </location>
</feature>
<feature type="compositionally biased region" description="Basic and acidic residues" evidence="1">
    <location>
        <begin position="449"/>
        <end position="463"/>
    </location>
</feature>
<dbReference type="EMBL" id="SKBQ01000140">
    <property type="protein sequence ID" value="TPX17368.1"/>
    <property type="molecule type" value="Genomic_DNA"/>
</dbReference>
<dbReference type="InParanoid" id="A0A507BL27"/>
<feature type="compositionally biased region" description="Low complexity" evidence="1">
    <location>
        <begin position="234"/>
        <end position="256"/>
    </location>
</feature>
<feature type="region of interest" description="Disordered" evidence="1">
    <location>
        <begin position="1"/>
        <end position="90"/>
    </location>
</feature>
<evidence type="ECO:0008006" key="4">
    <source>
        <dbReference type="Google" id="ProtNLM"/>
    </source>
</evidence>
<feature type="compositionally biased region" description="Low complexity" evidence="1">
    <location>
        <begin position="22"/>
        <end position="32"/>
    </location>
</feature>
<feature type="compositionally biased region" description="Polar residues" evidence="1">
    <location>
        <begin position="1"/>
        <end position="21"/>
    </location>
</feature>
<feature type="compositionally biased region" description="Polar residues" evidence="1">
    <location>
        <begin position="507"/>
        <end position="522"/>
    </location>
</feature>
<accession>A0A507BL27</accession>
<feature type="compositionally biased region" description="Basic and acidic residues" evidence="1">
    <location>
        <begin position="337"/>
        <end position="347"/>
    </location>
</feature>
<evidence type="ECO:0000313" key="3">
    <source>
        <dbReference type="Proteomes" id="UP000319257"/>
    </source>
</evidence>
<feature type="compositionally biased region" description="Polar residues" evidence="1">
    <location>
        <begin position="219"/>
        <end position="233"/>
    </location>
</feature>
<feature type="compositionally biased region" description="Polar residues" evidence="1">
    <location>
        <begin position="1064"/>
        <end position="1077"/>
    </location>
</feature>
<dbReference type="OrthoDB" id="5369729at2759"/>
<comment type="caution">
    <text evidence="2">The sequence shown here is derived from an EMBL/GenBank/DDBJ whole genome shotgun (WGS) entry which is preliminary data.</text>
</comment>
<feature type="compositionally biased region" description="Polar residues" evidence="1">
    <location>
        <begin position="466"/>
        <end position="478"/>
    </location>
</feature>